<accession>A0A8J2NLN1</accession>
<keyword evidence="4" id="KW-1185">Reference proteome</keyword>
<organism evidence="3 4">
    <name type="scientific">Allacma fusca</name>
    <dbReference type="NCBI Taxonomy" id="39272"/>
    <lineage>
        <taxon>Eukaryota</taxon>
        <taxon>Metazoa</taxon>
        <taxon>Ecdysozoa</taxon>
        <taxon>Arthropoda</taxon>
        <taxon>Hexapoda</taxon>
        <taxon>Collembola</taxon>
        <taxon>Symphypleona</taxon>
        <taxon>Sminthuridae</taxon>
        <taxon>Allacma</taxon>
    </lineage>
</organism>
<dbReference type="PANTHER" id="PTHR10340:SF29">
    <property type="entry name" value="SPHINGOMYELIN PHOSPHODIESTERASE"/>
    <property type="match status" value="1"/>
</dbReference>
<evidence type="ECO:0000313" key="4">
    <source>
        <dbReference type="Proteomes" id="UP000708208"/>
    </source>
</evidence>
<evidence type="ECO:0000256" key="2">
    <source>
        <dbReference type="ARBA" id="ARBA00023180"/>
    </source>
</evidence>
<dbReference type="GO" id="GO:0006685">
    <property type="term" value="P:sphingomyelin catabolic process"/>
    <property type="evidence" value="ECO:0007669"/>
    <property type="project" value="TreeGrafter"/>
</dbReference>
<feature type="non-terminal residue" evidence="3">
    <location>
        <position position="1"/>
    </location>
</feature>
<dbReference type="GO" id="GO:0016020">
    <property type="term" value="C:membrane"/>
    <property type="evidence" value="ECO:0007669"/>
    <property type="project" value="GOC"/>
</dbReference>
<gene>
    <name evidence="3" type="ORF">AFUS01_LOCUS938</name>
</gene>
<dbReference type="EMBL" id="CAJVCH010005028">
    <property type="protein sequence ID" value="CAG7655871.1"/>
    <property type="molecule type" value="Genomic_DNA"/>
</dbReference>
<dbReference type="GO" id="GO:0061750">
    <property type="term" value="F:acid sphingomyelin phosphodiesterase activity"/>
    <property type="evidence" value="ECO:0007669"/>
    <property type="project" value="TreeGrafter"/>
</dbReference>
<dbReference type="GO" id="GO:0005615">
    <property type="term" value="C:extracellular space"/>
    <property type="evidence" value="ECO:0007669"/>
    <property type="project" value="TreeGrafter"/>
</dbReference>
<reference evidence="3" key="1">
    <citation type="submission" date="2021-06" db="EMBL/GenBank/DDBJ databases">
        <authorList>
            <person name="Hodson N. C."/>
            <person name="Mongue J. A."/>
            <person name="Jaron S. K."/>
        </authorList>
    </citation>
    <scope>NUCLEOTIDE SEQUENCE</scope>
</reference>
<dbReference type="GO" id="GO:0005764">
    <property type="term" value="C:lysosome"/>
    <property type="evidence" value="ECO:0007669"/>
    <property type="project" value="TreeGrafter"/>
</dbReference>
<evidence type="ECO:0000313" key="3">
    <source>
        <dbReference type="EMBL" id="CAG7655871.1"/>
    </source>
</evidence>
<dbReference type="AlphaFoldDB" id="A0A8J2NLN1"/>
<sequence length="99" mass="11798">RYYIMNFDTHKYPRFTPPSVTNKFSTQWVYETAAKAWSQWLPSASLKTFLHGGYYSRSITPRLRIIVLNNNVCFVTNFWQAFEDRDPSGQLQWLVEQLQ</sequence>
<feature type="non-terminal residue" evidence="3">
    <location>
        <position position="99"/>
    </location>
</feature>
<keyword evidence="2" id="KW-0325">Glycoprotein</keyword>
<comment type="caution">
    <text evidence="3">The sequence shown here is derived from an EMBL/GenBank/DDBJ whole genome shotgun (WGS) entry which is preliminary data.</text>
</comment>
<proteinExistence type="predicted"/>
<dbReference type="PANTHER" id="PTHR10340">
    <property type="entry name" value="SPHINGOMYELIN PHOSPHODIESTERASE"/>
    <property type="match status" value="1"/>
</dbReference>
<dbReference type="GO" id="GO:0046513">
    <property type="term" value="P:ceramide biosynthetic process"/>
    <property type="evidence" value="ECO:0007669"/>
    <property type="project" value="TreeGrafter"/>
</dbReference>
<dbReference type="OrthoDB" id="282973at2759"/>
<dbReference type="Proteomes" id="UP000708208">
    <property type="component" value="Unassembled WGS sequence"/>
</dbReference>
<keyword evidence="1" id="KW-0378">Hydrolase</keyword>
<protein>
    <submittedName>
        <fullName evidence="3">Uncharacterized protein</fullName>
    </submittedName>
</protein>
<evidence type="ECO:0000256" key="1">
    <source>
        <dbReference type="ARBA" id="ARBA00022801"/>
    </source>
</evidence>
<name>A0A8J2NLN1_9HEXA</name>